<dbReference type="RefSeq" id="WP_030557505.1">
    <property type="nucleotide sequence ID" value="NZ_BMUB01000031.1"/>
</dbReference>
<dbReference type="EMBL" id="JPRF03000002">
    <property type="protein sequence ID" value="OEV39047.1"/>
    <property type="molecule type" value="Genomic_DNA"/>
</dbReference>
<dbReference type="SUPFAM" id="SSF48452">
    <property type="entry name" value="TPR-like"/>
    <property type="match status" value="1"/>
</dbReference>
<keyword evidence="3" id="KW-1185">Reference proteome</keyword>
<sequence>MQSAICYREAGRSERAVSLFREHLTTRVFAPRDRAFFTAQYSGALVAAGEPDEAATAAQEALSLAAGARFGQALAELHRTAADLAPYAGRPAVREFRRRLGELAAV</sequence>
<reference evidence="2 3" key="2">
    <citation type="submission" date="2014-07" db="EMBL/GenBank/DDBJ databases">
        <authorList>
            <person name="Zhang J.E."/>
            <person name="Yang H."/>
            <person name="Guo J."/>
            <person name="Deng Z."/>
            <person name="Luo H."/>
            <person name="Luo M."/>
            <person name="Zhao B."/>
        </authorList>
    </citation>
    <scope>NUCLEOTIDE SEQUENCE [LARGE SCALE GENOMIC DNA]</scope>
    <source>
        <strain evidence="2">ATCC 10762</strain>
        <strain evidence="3">ATCC 10762 / DSM 40127 / CCM 3239 / JCM 4008 / LMG 5968 / NBRC 12843 / NCIMB 8234 / A-377</strain>
    </source>
</reference>
<dbReference type="EMBL" id="BMUB01000031">
    <property type="protein sequence ID" value="GGV03733.1"/>
    <property type="molecule type" value="Genomic_DNA"/>
</dbReference>
<reference evidence="2" key="3">
    <citation type="submission" date="2016-08" db="EMBL/GenBank/DDBJ databases">
        <title>Sequencing, Assembly and Comparative Genomics of S. aureofaciens ATCC 10762.</title>
        <authorList>
            <person name="Gradnigo J.S."/>
            <person name="Johnson N."/>
            <person name="Somerville G.A."/>
        </authorList>
    </citation>
    <scope>NUCLEOTIDE SEQUENCE [LARGE SCALE GENOMIC DNA]</scope>
    <source>
        <strain evidence="2">ATCC 10762</strain>
    </source>
</reference>
<evidence type="ECO:0000313" key="2">
    <source>
        <dbReference type="EMBL" id="OEV39047.1"/>
    </source>
</evidence>
<reference evidence="1" key="1">
    <citation type="journal article" date="2014" name="Int. J. Syst. Evol. Microbiol.">
        <title>Complete genome sequence of Corynebacterium casei LMG S-19264T (=DSM 44701T), isolated from a smear-ripened cheese.</title>
        <authorList>
            <consortium name="US DOE Joint Genome Institute (JGI-PGF)"/>
            <person name="Walter F."/>
            <person name="Albersmeier A."/>
            <person name="Kalinowski J."/>
            <person name="Ruckert C."/>
        </authorList>
    </citation>
    <scope>NUCLEOTIDE SEQUENCE</scope>
    <source>
        <strain evidence="1">JCM 4434</strain>
    </source>
</reference>
<evidence type="ECO:0000313" key="3">
    <source>
        <dbReference type="Proteomes" id="UP000037395"/>
    </source>
</evidence>
<evidence type="ECO:0008006" key="4">
    <source>
        <dbReference type="Google" id="ProtNLM"/>
    </source>
</evidence>
<name>A0A1E7NEC3_KITAU</name>
<dbReference type="Proteomes" id="UP000610124">
    <property type="component" value="Unassembled WGS sequence"/>
</dbReference>
<organism evidence="2 3">
    <name type="scientific">Kitasatospora aureofaciens</name>
    <name type="common">Streptomyces aureofaciens</name>
    <dbReference type="NCBI Taxonomy" id="1894"/>
    <lineage>
        <taxon>Bacteria</taxon>
        <taxon>Bacillati</taxon>
        <taxon>Actinomycetota</taxon>
        <taxon>Actinomycetes</taxon>
        <taxon>Kitasatosporales</taxon>
        <taxon>Streptomycetaceae</taxon>
        <taxon>Kitasatospora</taxon>
    </lineage>
</organism>
<reference evidence="3" key="4">
    <citation type="submission" date="2016-08" db="EMBL/GenBank/DDBJ databases">
        <title>Sequencing, assembly and comparative genomics of S. aureofaciens ATCC 10762.</title>
        <authorList>
            <person name="Gradnigo J.S."/>
            <person name="Johnson N."/>
            <person name="Somerville G.A."/>
        </authorList>
    </citation>
    <scope>NUCLEOTIDE SEQUENCE [LARGE SCALE GENOMIC DNA]</scope>
    <source>
        <strain evidence="3">ATCC 10762 / DSM 40127 / CCM 3239 / JCM 4008 / LMG 5968 / NBRC 12843 / NCIMB 8234 / A-377</strain>
    </source>
</reference>
<accession>A0A1E7NEC3</accession>
<protein>
    <recommendedName>
        <fullName evidence="4">Bacterial transcriptional activator domain-containing protein</fullName>
    </recommendedName>
</protein>
<gene>
    <name evidence="1" type="ORF">GCM10010502_68060</name>
    <name evidence="2" type="ORF">HS99_0018285</name>
</gene>
<dbReference type="GeneID" id="97489703"/>
<accession>A0A8H9HZ64</accession>
<evidence type="ECO:0000313" key="1">
    <source>
        <dbReference type="EMBL" id="GGV03733.1"/>
    </source>
</evidence>
<dbReference type="KEGG" id="kau:B6264_30555"/>
<comment type="caution">
    <text evidence="2">The sequence shown here is derived from an EMBL/GenBank/DDBJ whole genome shotgun (WGS) entry which is preliminary data.</text>
</comment>
<proteinExistence type="predicted"/>
<dbReference type="Proteomes" id="UP000037395">
    <property type="component" value="Unassembled WGS sequence"/>
</dbReference>
<dbReference type="OrthoDB" id="3698213at2"/>
<dbReference type="InterPro" id="IPR011990">
    <property type="entry name" value="TPR-like_helical_dom_sf"/>
</dbReference>
<reference evidence="1" key="5">
    <citation type="submission" date="2020-09" db="EMBL/GenBank/DDBJ databases">
        <authorList>
            <person name="Sun Q."/>
            <person name="Ohkuma M."/>
        </authorList>
    </citation>
    <scope>NUCLEOTIDE SEQUENCE</scope>
    <source>
        <strain evidence="1">JCM 4434</strain>
    </source>
</reference>
<dbReference type="AlphaFoldDB" id="A0A1E7NEC3"/>